<dbReference type="InterPro" id="IPR016873">
    <property type="entry name" value="Caps_polysacc_synth_BcbE_prd"/>
</dbReference>
<evidence type="ECO:0008006" key="3">
    <source>
        <dbReference type="Google" id="ProtNLM"/>
    </source>
</evidence>
<name>F1YU39_9PROT</name>
<dbReference type="InterPro" id="IPR029044">
    <property type="entry name" value="Nucleotide-diphossugar_trans"/>
</dbReference>
<protein>
    <recommendedName>
        <fullName evidence="3">Capsular biosynthesis protein</fullName>
    </recommendedName>
</protein>
<sequence length="245" mass="27918">MSMIVIPMAGLSRRFTEAGYKLPKYMLPVGDNTVFSLAVGSFKNYFAQEKFVFIARDVEDTKNFIAKECQKMGIKNFETIILDAPTKGQAETVELGIVGSQYPLETPLTIFNIDTFRKNFSFPSEPWFAHSDGYLEVFKGTGQNWSYVGPEKNSSEPRVIRTTEKNPISDLCCDGLYYFARASDFLWALEEEKKAPSMPELYIAPLYNHLIKRGSSIHYEIVDKNDIIFCGVPKEYDDVLKNIYS</sequence>
<dbReference type="Gene3D" id="3.90.550.10">
    <property type="entry name" value="Spore Coat Polysaccharide Biosynthesis Protein SpsA, Chain A"/>
    <property type="match status" value="1"/>
</dbReference>
<dbReference type="SUPFAM" id="SSF53448">
    <property type="entry name" value="Nucleotide-diphospho-sugar transferases"/>
    <property type="match status" value="1"/>
</dbReference>
<accession>F1YU39</accession>
<evidence type="ECO:0000313" key="2">
    <source>
        <dbReference type="Proteomes" id="UP000018454"/>
    </source>
</evidence>
<reference evidence="1 2" key="1">
    <citation type="journal article" date="2011" name="Science">
        <title>Drosophila microbiome modulates host developmental and metabolic homeostasis via insulin signaling.</title>
        <authorList>
            <person name="Shin S.C."/>
            <person name="Kim S.H."/>
            <person name="You H."/>
            <person name="Kim B."/>
            <person name="Kim A.C."/>
            <person name="Lee K.A."/>
            <person name="Yoon J.H."/>
            <person name="Ryu J.H."/>
            <person name="Lee W.J."/>
        </authorList>
    </citation>
    <scope>NUCLEOTIDE SEQUENCE [LARGE SCALE GENOMIC DNA]</scope>
    <source>
        <strain evidence="1 2">DM001</strain>
    </source>
</reference>
<dbReference type="PIRSF" id="PIRSF028162">
    <property type="entry name" value="BcbE_prd"/>
    <property type="match status" value="1"/>
</dbReference>
<dbReference type="AlphaFoldDB" id="F1YU39"/>
<organism evidence="1 2">
    <name type="scientific">Acetobacter pomorum DM001</name>
    <dbReference type="NCBI Taxonomy" id="945681"/>
    <lineage>
        <taxon>Bacteria</taxon>
        <taxon>Pseudomonadati</taxon>
        <taxon>Pseudomonadota</taxon>
        <taxon>Alphaproteobacteria</taxon>
        <taxon>Acetobacterales</taxon>
        <taxon>Acetobacteraceae</taxon>
        <taxon>Acetobacter</taxon>
    </lineage>
</organism>
<dbReference type="CDD" id="cd04183">
    <property type="entry name" value="GT2_BcE_like"/>
    <property type="match status" value="1"/>
</dbReference>
<dbReference type="EMBL" id="AEUP01000026">
    <property type="protein sequence ID" value="EGE47706.1"/>
    <property type="molecule type" value="Genomic_DNA"/>
</dbReference>
<dbReference type="Proteomes" id="UP000018454">
    <property type="component" value="Unassembled WGS sequence"/>
</dbReference>
<evidence type="ECO:0000313" key="1">
    <source>
        <dbReference type="EMBL" id="EGE47706.1"/>
    </source>
</evidence>
<gene>
    <name evidence="1" type="ORF">APO_1339</name>
</gene>
<proteinExistence type="predicted"/>
<comment type="caution">
    <text evidence="1">The sequence shown here is derived from an EMBL/GenBank/DDBJ whole genome shotgun (WGS) entry which is preliminary data.</text>
</comment>